<evidence type="ECO:0000256" key="2">
    <source>
        <dbReference type="SAM" id="SignalP"/>
    </source>
</evidence>
<keyword evidence="4" id="KW-1185">Reference proteome</keyword>
<name>A0ABU8LEN1_9MICO</name>
<dbReference type="EMBL" id="JBBDGM010000013">
    <property type="protein sequence ID" value="MEJ1089431.1"/>
    <property type="molecule type" value="Genomic_DNA"/>
</dbReference>
<proteinExistence type="predicted"/>
<feature type="chain" id="PRO_5045412988" description="Lipoprotein" evidence="2">
    <location>
        <begin position="28"/>
        <end position="241"/>
    </location>
</feature>
<evidence type="ECO:0008006" key="5">
    <source>
        <dbReference type="Google" id="ProtNLM"/>
    </source>
</evidence>
<evidence type="ECO:0000256" key="1">
    <source>
        <dbReference type="SAM" id="MobiDB-lite"/>
    </source>
</evidence>
<comment type="caution">
    <text evidence="3">The sequence shown here is derived from an EMBL/GenBank/DDBJ whole genome shotgun (WGS) entry which is preliminary data.</text>
</comment>
<evidence type="ECO:0000313" key="4">
    <source>
        <dbReference type="Proteomes" id="UP001371224"/>
    </source>
</evidence>
<dbReference type="Proteomes" id="UP001371224">
    <property type="component" value="Unassembled WGS sequence"/>
</dbReference>
<reference evidence="3 4" key="1">
    <citation type="submission" date="2024-02" db="EMBL/GenBank/DDBJ databases">
        <authorList>
            <person name="Saticioglu I.B."/>
        </authorList>
    </citation>
    <scope>NUCLEOTIDE SEQUENCE [LARGE SCALE GENOMIC DNA]</scope>
    <source>
        <strain evidence="3 4">Mu-80</strain>
    </source>
</reference>
<dbReference type="RefSeq" id="WP_337333074.1">
    <property type="nucleotide sequence ID" value="NZ_JBBDGM010000013.1"/>
</dbReference>
<gene>
    <name evidence="3" type="ORF">WDU99_14025</name>
</gene>
<accession>A0ABU8LEN1</accession>
<dbReference type="InterPro" id="IPR006311">
    <property type="entry name" value="TAT_signal"/>
</dbReference>
<feature type="region of interest" description="Disordered" evidence="1">
    <location>
        <begin position="29"/>
        <end position="51"/>
    </location>
</feature>
<feature type="signal peptide" evidence="2">
    <location>
        <begin position="1"/>
        <end position="27"/>
    </location>
</feature>
<sequence length="241" mass="24263">MTPSRARRVLSTLVIAGATLLVAGCSASPGSAPAPTSKSGDTATTTPPGGDSIATEVEAAWLDDGRAIAVVTWGSSTCVPVAGDVSAEGQTISVSLASGGEKACTDDLVPRAVYVGVPEGVDVTQDVELEVAYGGGTQDADLDGLAQAPEGLGEQKASAGWFEDGGIALLTWGSSTCRPVIEDVKQSDAGATVTFKTTDGVCTMDLAPRVTTILLPEEHDDGPFELTLVGDNLDATVAVIG</sequence>
<evidence type="ECO:0000313" key="3">
    <source>
        <dbReference type="EMBL" id="MEJ1089431.1"/>
    </source>
</evidence>
<keyword evidence="2" id="KW-0732">Signal</keyword>
<dbReference type="PROSITE" id="PS51318">
    <property type="entry name" value="TAT"/>
    <property type="match status" value="1"/>
</dbReference>
<organism evidence="3 4">
    <name type="scientific">Microbacterium bandirmense</name>
    <dbReference type="NCBI Taxonomy" id="3122050"/>
    <lineage>
        <taxon>Bacteria</taxon>
        <taxon>Bacillati</taxon>
        <taxon>Actinomycetota</taxon>
        <taxon>Actinomycetes</taxon>
        <taxon>Micrococcales</taxon>
        <taxon>Microbacteriaceae</taxon>
        <taxon>Microbacterium</taxon>
    </lineage>
</organism>
<protein>
    <recommendedName>
        <fullName evidence="5">Lipoprotein</fullName>
    </recommendedName>
</protein>
<dbReference type="PROSITE" id="PS51257">
    <property type="entry name" value="PROKAR_LIPOPROTEIN"/>
    <property type="match status" value="1"/>
</dbReference>